<accession>A0A6G6XI30</accession>
<organism evidence="2 3">
    <name type="scientific">Arthrobacter phage Shoya</name>
    <dbReference type="NCBI Taxonomy" id="2704035"/>
    <lineage>
        <taxon>Viruses</taxon>
        <taxon>Duplodnaviria</taxon>
        <taxon>Heunggongvirae</taxon>
        <taxon>Uroviricota</taxon>
        <taxon>Caudoviricetes</taxon>
        <taxon>Shoyavirus</taxon>
        <taxon>Shoyavirus shoya</taxon>
    </lineage>
</organism>
<keyword evidence="3" id="KW-1185">Reference proteome</keyword>
<name>A0A6G6XI30_9CAUD</name>
<evidence type="ECO:0000313" key="3">
    <source>
        <dbReference type="Proteomes" id="UP000501785"/>
    </source>
</evidence>
<proteinExistence type="predicted"/>
<evidence type="ECO:0000256" key="1">
    <source>
        <dbReference type="SAM" id="MobiDB-lite"/>
    </source>
</evidence>
<feature type="region of interest" description="Disordered" evidence="1">
    <location>
        <begin position="21"/>
        <end position="41"/>
    </location>
</feature>
<dbReference type="EMBL" id="MN908684">
    <property type="protein sequence ID" value="QIG57717.1"/>
    <property type="molecule type" value="Genomic_DNA"/>
</dbReference>
<dbReference type="GeneID" id="77925221"/>
<evidence type="ECO:0000313" key="2">
    <source>
        <dbReference type="EMBL" id="QIG57717.1"/>
    </source>
</evidence>
<dbReference type="KEGG" id="vg:77925221"/>
<protein>
    <submittedName>
        <fullName evidence="2">Uncharacterized protein</fullName>
    </submittedName>
</protein>
<reference evidence="2 3" key="1">
    <citation type="submission" date="2020-01" db="EMBL/GenBank/DDBJ databases">
        <authorList>
            <person name="Burbank J.R."/>
            <person name="Falkowski A.F."/>
            <person name="Granberg A.K."/>
            <person name="Hofbauer A.R."/>
            <person name="Heubel C."/>
            <person name="Larson S.M."/>
            <person name="Streitz R.J."/>
            <person name="Zoubek K.J."/>
            <person name="Bonilla J.A."/>
            <person name="Klyczek K."/>
            <person name="Garlena R.A."/>
            <person name="Russell D.A."/>
            <person name="Pope W.H."/>
            <person name="Jacobs-Sera D."/>
            <person name="Hatfull G.F."/>
        </authorList>
    </citation>
    <scope>NUCLEOTIDE SEQUENCE [LARGE SCALE GENOMIC DNA]</scope>
</reference>
<dbReference type="Proteomes" id="UP000501785">
    <property type="component" value="Segment"/>
</dbReference>
<dbReference type="RefSeq" id="YP_010649666.1">
    <property type="nucleotide sequence ID" value="NC_070771.1"/>
</dbReference>
<gene>
    <name evidence="2" type="primary">46</name>
    <name evidence="2" type="ORF">SEA_SHOYA_46</name>
</gene>
<sequence>MTHYCPAVTFAGRFYVDPEPPETCGTEVEEPGYCPAHEEDDRSDELYDAYLDAKYEENQLDPWGDD</sequence>